<sequence>QGAKKDSAWEFSKYHEWLLLDFKRVRSELIQSSASLERLELEEYFHAMWKCIRAVPDGPGHDVCARAPLRDCVFF</sequence>
<evidence type="ECO:0000313" key="2">
    <source>
        <dbReference type="Proteomes" id="UP000269945"/>
    </source>
</evidence>
<feature type="non-terminal residue" evidence="1">
    <location>
        <position position="75"/>
    </location>
</feature>
<evidence type="ECO:0000313" key="1">
    <source>
        <dbReference type="EMBL" id="VCW68701.1"/>
    </source>
</evidence>
<reference evidence="1 2" key="1">
    <citation type="submission" date="2018-10" db="EMBL/GenBank/DDBJ databases">
        <authorList>
            <person name="Ekblom R."/>
            <person name="Jareborg N."/>
        </authorList>
    </citation>
    <scope>NUCLEOTIDE SEQUENCE [LARGE SCALE GENOMIC DNA]</scope>
    <source>
        <tissue evidence="1">Muscle</tissue>
    </source>
</reference>
<gene>
    <name evidence="1" type="ORF">BN2614_LOCUS1</name>
</gene>
<dbReference type="EMBL" id="CYRY02004178">
    <property type="protein sequence ID" value="VCW68701.1"/>
    <property type="molecule type" value="Genomic_DNA"/>
</dbReference>
<dbReference type="AlphaFoldDB" id="A0A9X9LHZ2"/>
<comment type="caution">
    <text evidence="1">The sequence shown here is derived from an EMBL/GenBank/DDBJ whole genome shotgun (WGS) entry which is preliminary data.</text>
</comment>
<feature type="non-terminal residue" evidence="1">
    <location>
        <position position="1"/>
    </location>
</feature>
<organism evidence="1 2">
    <name type="scientific">Gulo gulo</name>
    <name type="common">Wolverine</name>
    <name type="synonym">Gluton</name>
    <dbReference type="NCBI Taxonomy" id="48420"/>
    <lineage>
        <taxon>Eukaryota</taxon>
        <taxon>Metazoa</taxon>
        <taxon>Chordata</taxon>
        <taxon>Craniata</taxon>
        <taxon>Vertebrata</taxon>
        <taxon>Euteleostomi</taxon>
        <taxon>Mammalia</taxon>
        <taxon>Eutheria</taxon>
        <taxon>Laurasiatheria</taxon>
        <taxon>Carnivora</taxon>
        <taxon>Caniformia</taxon>
        <taxon>Musteloidea</taxon>
        <taxon>Mustelidae</taxon>
        <taxon>Guloninae</taxon>
        <taxon>Gulo</taxon>
    </lineage>
</organism>
<proteinExistence type="predicted"/>
<name>A0A9X9LHZ2_GULGU</name>
<accession>A0A9X9LHZ2</accession>
<keyword evidence="2" id="KW-1185">Reference proteome</keyword>
<dbReference type="Proteomes" id="UP000269945">
    <property type="component" value="Unassembled WGS sequence"/>
</dbReference>
<protein>
    <submittedName>
        <fullName evidence="1">Uncharacterized protein</fullName>
    </submittedName>
</protein>